<keyword evidence="2" id="KW-1185">Reference proteome</keyword>
<dbReference type="InterPro" id="IPR017746">
    <property type="entry name" value="Cellulose_synthase_operon_BcsQ"/>
</dbReference>
<dbReference type="Pfam" id="PF06564">
    <property type="entry name" value="CBP_BcsQ"/>
    <property type="match status" value="1"/>
</dbReference>
<dbReference type="EMBL" id="AP028947">
    <property type="protein sequence ID" value="BET27394.1"/>
    <property type="molecule type" value="Genomic_DNA"/>
</dbReference>
<evidence type="ECO:0000313" key="1">
    <source>
        <dbReference type="EMBL" id="BET27394.1"/>
    </source>
</evidence>
<dbReference type="AlphaFoldDB" id="A0AA86J0P7"/>
<reference evidence="1 2" key="1">
    <citation type="submission" date="2023-10" db="EMBL/GenBank/DDBJ databases">
        <title>Complete Genome Sequence of Limnobacter thiooxidans CS-K2T, Isolated from freshwater lake sediments in Bavaria, Germany.</title>
        <authorList>
            <person name="Naruki M."/>
            <person name="Watanabe A."/>
            <person name="Warashina T."/>
            <person name="Morita T."/>
            <person name="Arakawa K."/>
        </authorList>
    </citation>
    <scope>NUCLEOTIDE SEQUENCE [LARGE SCALE GENOMIC DNA]</scope>
    <source>
        <strain evidence="1 2">CS-K2</strain>
    </source>
</reference>
<evidence type="ECO:0000313" key="2">
    <source>
        <dbReference type="Proteomes" id="UP001329151"/>
    </source>
</evidence>
<accession>A0AA86J0P7</accession>
<dbReference type="Gene3D" id="3.40.50.300">
    <property type="entry name" value="P-loop containing nucleotide triphosphate hydrolases"/>
    <property type="match status" value="1"/>
</dbReference>
<gene>
    <name evidence="1" type="primary">bcsQ</name>
    <name evidence="1" type="ORF">RGQ30_28950</name>
</gene>
<dbReference type="KEGG" id="lto:RGQ30_28950"/>
<organism evidence="1 2">
    <name type="scientific">Limnobacter thiooxidans</name>
    <dbReference type="NCBI Taxonomy" id="131080"/>
    <lineage>
        <taxon>Bacteria</taxon>
        <taxon>Pseudomonadati</taxon>
        <taxon>Pseudomonadota</taxon>
        <taxon>Betaproteobacteria</taxon>
        <taxon>Burkholderiales</taxon>
        <taxon>Burkholderiaceae</taxon>
        <taxon>Limnobacter</taxon>
    </lineage>
</organism>
<dbReference type="SUPFAM" id="SSF52540">
    <property type="entry name" value="P-loop containing nucleoside triphosphate hydrolases"/>
    <property type="match status" value="1"/>
</dbReference>
<dbReference type="NCBIfam" id="TIGR03371">
    <property type="entry name" value="cellulose_yhjQ"/>
    <property type="match status" value="1"/>
</dbReference>
<dbReference type="PANTHER" id="PTHR13696:SF99">
    <property type="entry name" value="COBYRINIC ACID AC-DIAMIDE SYNTHASE"/>
    <property type="match status" value="1"/>
</dbReference>
<protein>
    <submittedName>
        <fullName evidence="1">Cellulose biosynthesis protein BcsQ</fullName>
    </submittedName>
</protein>
<name>A0AA86J0P7_9BURK</name>
<dbReference type="PANTHER" id="PTHR13696">
    <property type="entry name" value="P-LOOP CONTAINING NUCLEOSIDE TRIPHOSPHATE HYDROLASE"/>
    <property type="match status" value="1"/>
</dbReference>
<sequence>MIIIALVSPTGGAGRTSLASAAATQLSMLGRPVTLIQADLVNNIEFQLGFSESSPRGLGHVLLQGDSLDSVLKPISTGFQLLPFGRITVAQQLGIDRILMEQPDRLVKLLQQDQFSDNSVVIVDLPRWPSPWCHAVMALSDLNLVTLIPDSGAILGIDGLLPHLLESRGASYFLMNRFDSSKVLHLDLWTLCKMKLSHRLLPFYLHEDQALAESIAAGTPLAEYAPRSQLVDDQQKLCNWIDSEIG</sequence>
<dbReference type="InterPro" id="IPR050678">
    <property type="entry name" value="DNA_Partitioning_ATPase"/>
</dbReference>
<dbReference type="InterPro" id="IPR027417">
    <property type="entry name" value="P-loop_NTPase"/>
</dbReference>
<dbReference type="Proteomes" id="UP001329151">
    <property type="component" value="Chromosome"/>
</dbReference>
<dbReference type="RefSeq" id="WP_338284536.1">
    <property type="nucleotide sequence ID" value="NZ_AP028947.1"/>
</dbReference>
<proteinExistence type="predicted"/>